<evidence type="ECO:0000313" key="3">
    <source>
        <dbReference type="Proteomes" id="UP000765509"/>
    </source>
</evidence>
<feature type="compositionally biased region" description="Basic and acidic residues" evidence="1">
    <location>
        <begin position="1"/>
        <end position="19"/>
    </location>
</feature>
<dbReference type="EMBL" id="AVOT02003308">
    <property type="protein sequence ID" value="MBW0473133.1"/>
    <property type="molecule type" value="Genomic_DNA"/>
</dbReference>
<name>A0A9Q3BXJ2_9BASI</name>
<proteinExistence type="predicted"/>
<comment type="caution">
    <text evidence="2">The sequence shown here is derived from an EMBL/GenBank/DDBJ whole genome shotgun (WGS) entry which is preliminary data.</text>
</comment>
<evidence type="ECO:0000313" key="2">
    <source>
        <dbReference type="EMBL" id="MBW0473133.1"/>
    </source>
</evidence>
<accession>A0A9Q3BXJ2</accession>
<sequence>MEKEAKVHGKKSKQIEHLPETTTLDKIIEGPVRSQPPSATPDPKSFPKYTPGTSPRSRRRARRVQITTPDKPPERIAIYSNIIVKINSKYCKLNFDGSDV</sequence>
<feature type="region of interest" description="Disordered" evidence="1">
    <location>
        <begin position="1"/>
        <end position="72"/>
    </location>
</feature>
<keyword evidence="3" id="KW-1185">Reference proteome</keyword>
<dbReference type="Proteomes" id="UP000765509">
    <property type="component" value="Unassembled WGS sequence"/>
</dbReference>
<evidence type="ECO:0000256" key="1">
    <source>
        <dbReference type="SAM" id="MobiDB-lite"/>
    </source>
</evidence>
<protein>
    <submittedName>
        <fullName evidence="2">Uncharacterized protein</fullName>
    </submittedName>
</protein>
<dbReference type="AlphaFoldDB" id="A0A9Q3BXJ2"/>
<organism evidence="2 3">
    <name type="scientific">Austropuccinia psidii MF-1</name>
    <dbReference type="NCBI Taxonomy" id="1389203"/>
    <lineage>
        <taxon>Eukaryota</taxon>
        <taxon>Fungi</taxon>
        <taxon>Dikarya</taxon>
        <taxon>Basidiomycota</taxon>
        <taxon>Pucciniomycotina</taxon>
        <taxon>Pucciniomycetes</taxon>
        <taxon>Pucciniales</taxon>
        <taxon>Sphaerophragmiaceae</taxon>
        <taxon>Austropuccinia</taxon>
    </lineage>
</organism>
<reference evidence="2" key="1">
    <citation type="submission" date="2021-03" db="EMBL/GenBank/DDBJ databases">
        <title>Draft genome sequence of rust myrtle Austropuccinia psidii MF-1, a brazilian biotype.</title>
        <authorList>
            <person name="Quecine M.C."/>
            <person name="Pachon D.M.R."/>
            <person name="Bonatelli M.L."/>
            <person name="Correr F.H."/>
            <person name="Franceschini L.M."/>
            <person name="Leite T.F."/>
            <person name="Margarido G.R.A."/>
            <person name="Almeida C.A."/>
            <person name="Ferrarezi J.A."/>
            <person name="Labate C.A."/>
        </authorList>
    </citation>
    <scope>NUCLEOTIDE SEQUENCE</scope>
    <source>
        <strain evidence="2">MF-1</strain>
    </source>
</reference>
<gene>
    <name evidence="2" type="ORF">O181_012848</name>
</gene>